<dbReference type="SMART" id="SM00342">
    <property type="entry name" value="HTH_ARAC"/>
    <property type="match status" value="1"/>
</dbReference>
<dbReference type="InterPro" id="IPR009057">
    <property type="entry name" value="Homeodomain-like_sf"/>
</dbReference>
<dbReference type="Proteomes" id="UP000706891">
    <property type="component" value="Unassembled WGS sequence"/>
</dbReference>
<reference evidence="5" key="2">
    <citation type="journal article" date="2021" name="Sci. Rep.">
        <title>The distribution of antibiotic resistance genes in chicken gut microbiota commensals.</title>
        <authorList>
            <person name="Juricova H."/>
            <person name="Matiasovicova J."/>
            <person name="Kubasova T."/>
            <person name="Cejkova D."/>
            <person name="Rychlik I."/>
        </authorList>
    </citation>
    <scope>NUCLEOTIDE SEQUENCE</scope>
    <source>
        <strain evidence="5">An824</strain>
    </source>
</reference>
<dbReference type="Pfam" id="PF12833">
    <property type="entry name" value="HTH_18"/>
    <property type="match status" value="1"/>
</dbReference>
<dbReference type="PANTHER" id="PTHR43280:SF32">
    <property type="entry name" value="TRANSCRIPTIONAL REGULATORY PROTEIN"/>
    <property type="match status" value="1"/>
</dbReference>
<keyword evidence="2" id="KW-0238">DNA-binding</keyword>
<dbReference type="PANTHER" id="PTHR43280">
    <property type="entry name" value="ARAC-FAMILY TRANSCRIPTIONAL REGULATOR"/>
    <property type="match status" value="1"/>
</dbReference>
<dbReference type="GO" id="GO:0043565">
    <property type="term" value="F:sequence-specific DNA binding"/>
    <property type="evidence" value="ECO:0007669"/>
    <property type="project" value="InterPro"/>
</dbReference>
<dbReference type="Gene3D" id="1.10.10.60">
    <property type="entry name" value="Homeodomain-like"/>
    <property type="match status" value="1"/>
</dbReference>
<keyword evidence="3" id="KW-0804">Transcription</keyword>
<evidence type="ECO:0000256" key="3">
    <source>
        <dbReference type="ARBA" id="ARBA00023163"/>
    </source>
</evidence>
<proteinExistence type="predicted"/>
<keyword evidence="1" id="KW-0805">Transcription regulation</keyword>
<dbReference type="SUPFAM" id="SSF46689">
    <property type="entry name" value="Homeodomain-like"/>
    <property type="match status" value="1"/>
</dbReference>
<dbReference type="RefSeq" id="WP_205102947.1">
    <property type="nucleotide sequence ID" value="NZ_JACJJG010000002.1"/>
</dbReference>
<evidence type="ECO:0000256" key="1">
    <source>
        <dbReference type="ARBA" id="ARBA00023015"/>
    </source>
</evidence>
<organism evidence="5 6">
    <name type="scientific">Marseilla massiliensis</name>
    <dbReference type="NCBI Taxonomy" id="1841864"/>
    <lineage>
        <taxon>Bacteria</taxon>
        <taxon>Pseudomonadati</taxon>
        <taxon>Bacteroidota</taxon>
        <taxon>Bacteroidia</taxon>
        <taxon>Bacteroidales</taxon>
        <taxon>Prevotellaceae</taxon>
        <taxon>Marseilla</taxon>
    </lineage>
</organism>
<dbReference type="InterPro" id="IPR018060">
    <property type="entry name" value="HTH_AraC"/>
</dbReference>
<comment type="caution">
    <text evidence="5">The sequence shown here is derived from an EMBL/GenBank/DDBJ whole genome shotgun (WGS) entry which is preliminary data.</text>
</comment>
<dbReference type="GO" id="GO:0003700">
    <property type="term" value="F:DNA-binding transcription factor activity"/>
    <property type="evidence" value="ECO:0007669"/>
    <property type="project" value="InterPro"/>
</dbReference>
<dbReference type="EMBL" id="JACJJG010000002">
    <property type="protein sequence ID" value="MBM6672505.1"/>
    <property type="molecule type" value="Genomic_DNA"/>
</dbReference>
<dbReference type="AlphaFoldDB" id="A0A939B6F8"/>
<keyword evidence="6" id="KW-1185">Reference proteome</keyword>
<evidence type="ECO:0000313" key="5">
    <source>
        <dbReference type="EMBL" id="MBM6672505.1"/>
    </source>
</evidence>
<evidence type="ECO:0000313" key="6">
    <source>
        <dbReference type="Proteomes" id="UP000706891"/>
    </source>
</evidence>
<feature type="domain" description="HTH araC/xylS-type" evidence="4">
    <location>
        <begin position="187"/>
        <end position="286"/>
    </location>
</feature>
<evidence type="ECO:0000256" key="2">
    <source>
        <dbReference type="ARBA" id="ARBA00023125"/>
    </source>
</evidence>
<accession>A0A939B6F8</accession>
<gene>
    <name evidence="5" type="ORF">H6A34_01175</name>
</gene>
<evidence type="ECO:0000259" key="4">
    <source>
        <dbReference type="PROSITE" id="PS01124"/>
    </source>
</evidence>
<reference evidence="5" key="1">
    <citation type="submission" date="2020-08" db="EMBL/GenBank/DDBJ databases">
        <authorList>
            <person name="Cejkova D."/>
            <person name="Kubasova T."/>
            <person name="Jahodarova E."/>
            <person name="Rychlik I."/>
        </authorList>
    </citation>
    <scope>NUCLEOTIDE SEQUENCE</scope>
    <source>
        <strain evidence="5">An824</strain>
    </source>
</reference>
<name>A0A939B6F8_9BACT</name>
<dbReference type="PROSITE" id="PS01124">
    <property type="entry name" value="HTH_ARAC_FAMILY_2"/>
    <property type="match status" value="1"/>
</dbReference>
<protein>
    <submittedName>
        <fullName evidence="5">AraC family transcriptional regulator</fullName>
    </submittedName>
</protein>
<sequence length="293" mass="34159">MDTSVNEHIILPEVPGQIKYLETDLGWMASYPLRLHVGVYLAVVSGTATLNTGTDTYILKPQTELTLTAGCLVQCTDRSCDFGVRLFSFTQELLAKVSLPIDHIYFDYNELHPLYLHTPDDRSQRTWRELLLWMDMARMLFGTPGRLRFMTLQEETFLQGFWMWCFGTIQERIDVKNDFTNTQLIAHEFIRLVKSEAVKHHNAEYYADKLNITQRYLNKIVFRHSMGRTPKQLIDAQLIAEIKGQLMDSSLSVTQIAARLCFPDQSYLSRFFRRHTGMSPSQYRDSRSLHWNF</sequence>